<reference evidence="1 2" key="1">
    <citation type="journal article" date="2017" name="Genome Med.">
        <title>A novel Ruminococcus gnavus clade enriched in inflammatory bowel disease patients.</title>
        <authorList>
            <person name="Hall A.B."/>
            <person name="Yassour M."/>
            <person name="Sauk J."/>
            <person name="Garner A."/>
            <person name="Jiang X."/>
            <person name="Arthur T."/>
            <person name="Lagoudas G.K."/>
            <person name="Vatanen T."/>
            <person name="Fornelos N."/>
            <person name="Wilson R."/>
            <person name="Bertha M."/>
            <person name="Cohen M."/>
            <person name="Garber J."/>
            <person name="Khalili H."/>
            <person name="Gevers D."/>
            <person name="Ananthakrishnan A.N."/>
            <person name="Kugathasan S."/>
            <person name="Lander E.S."/>
            <person name="Blainey P."/>
            <person name="Vlamakis H."/>
            <person name="Xavier R.J."/>
            <person name="Huttenhower C."/>
        </authorList>
    </citation>
    <scope>NUCLEOTIDE SEQUENCE [LARGE SCALE GENOMIC DNA]</scope>
    <source>
        <strain evidence="1 2">RJX1124</strain>
    </source>
</reference>
<accession>A0A2N5P5Q2</accession>
<organism evidence="1 2">
    <name type="scientific">Mediterraneibacter gnavus</name>
    <name type="common">Ruminococcus gnavus</name>
    <dbReference type="NCBI Taxonomy" id="33038"/>
    <lineage>
        <taxon>Bacteria</taxon>
        <taxon>Bacillati</taxon>
        <taxon>Bacillota</taxon>
        <taxon>Clostridia</taxon>
        <taxon>Lachnospirales</taxon>
        <taxon>Lachnospiraceae</taxon>
        <taxon>Mediterraneibacter</taxon>
    </lineage>
</organism>
<evidence type="ECO:0000313" key="2">
    <source>
        <dbReference type="Proteomes" id="UP000234891"/>
    </source>
</evidence>
<proteinExistence type="predicted"/>
<sequence>MGMERNKIGFDDGKRNYDEKQNITEKEWILLEKYRNLCEENKLTIDILIQRLLTHQKGRE</sequence>
<gene>
    <name evidence="1" type="ORF">CDL26_14200</name>
</gene>
<dbReference type="Proteomes" id="UP000234891">
    <property type="component" value="Unassembled WGS sequence"/>
</dbReference>
<comment type="caution">
    <text evidence="1">The sequence shown here is derived from an EMBL/GenBank/DDBJ whole genome shotgun (WGS) entry which is preliminary data.</text>
</comment>
<dbReference type="EMBL" id="NIHS01000034">
    <property type="protein sequence ID" value="PLT70458.1"/>
    <property type="molecule type" value="Genomic_DNA"/>
</dbReference>
<evidence type="ECO:0000313" key="1">
    <source>
        <dbReference type="EMBL" id="PLT70458.1"/>
    </source>
</evidence>
<name>A0A2N5P5Q2_MEDGN</name>
<protein>
    <submittedName>
        <fullName evidence="1">Uncharacterized protein</fullName>
    </submittedName>
</protein>
<dbReference type="AlphaFoldDB" id="A0A2N5P5Q2"/>
<dbReference type="RefSeq" id="WP_101871356.1">
    <property type="nucleotide sequence ID" value="NZ_NIHS01000034.1"/>
</dbReference>